<dbReference type="GO" id="GO:0000976">
    <property type="term" value="F:transcription cis-regulatory region binding"/>
    <property type="evidence" value="ECO:0007669"/>
    <property type="project" value="TreeGrafter"/>
</dbReference>
<evidence type="ECO:0000256" key="3">
    <source>
        <dbReference type="ARBA" id="ARBA00011738"/>
    </source>
</evidence>
<evidence type="ECO:0000256" key="11">
    <source>
        <dbReference type="PIRSR" id="PIRSR602481-1"/>
    </source>
</evidence>
<evidence type="ECO:0000256" key="7">
    <source>
        <dbReference type="ARBA" id="ARBA00022833"/>
    </source>
</evidence>
<evidence type="ECO:0000256" key="10">
    <source>
        <dbReference type="ARBA" id="ARBA00023163"/>
    </source>
</evidence>
<feature type="binding site" evidence="11">
    <location>
        <position position="124"/>
    </location>
    <ligand>
        <name>Zn(2+)</name>
        <dbReference type="ChEBI" id="CHEBI:29105"/>
    </ligand>
</feature>
<dbReference type="OrthoDB" id="8659436at2"/>
<keyword evidence="10" id="KW-0804">Transcription</keyword>
<proteinExistence type="inferred from homology"/>
<dbReference type="CDD" id="cd07153">
    <property type="entry name" value="Fur_like"/>
    <property type="match status" value="1"/>
</dbReference>
<dbReference type="InterPro" id="IPR036390">
    <property type="entry name" value="WH_DNA-bd_sf"/>
</dbReference>
<evidence type="ECO:0000313" key="13">
    <source>
        <dbReference type="EMBL" id="SEP06391.1"/>
    </source>
</evidence>
<feature type="binding site" evidence="11">
    <location>
        <position position="127"/>
    </location>
    <ligand>
        <name>Zn(2+)</name>
        <dbReference type="ChEBI" id="CHEBI:29105"/>
    </ligand>
</feature>
<keyword evidence="12" id="KW-0408">Iron</keyword>
<feature type="binding site" evidence="11">
    <location>
        <position position="87"/>
    </location>
    <ligand>
        <name>Zn(2+)</name>
        <dbReference type="ChEBI" id="CHEBI:29105"/>
    </ligand>
</feature>
<feature type="binding site" evidence="12">
    <location>
        <position position="99"/>
    </location>
    <ligand>
        <name>Fe cation</name>
        <dbReference type="ChEBI" id="CHEBI:24875"/>
    </ligand>
</feature>
<evidence type="ECO:0000256" key="4">
    <source>
        <dbReference type="ARBA" id="ARBA00022490"/>
    </source>
</evidence>
<dbReference type="EMBL" id="FOEE01000009">
    <property type="protein sequence ID" value="SEP06391.1"/>
    <property type="molecule type" value="Genomic_DNA"/>
</dbReference>
<organism evidence="13 14">
    <name type="scientific">Trujillonella endophytica</name>
    <dbReference type="NCBI Taxonomy" id="673521"/>
    <lineage>
        <taxon>Bacteria</taxon>
        <taxon>Bacillati</taxon>
        <taxon>Actinomycetota</taxon>
        <taxon>Actinomycetes</taxon>
        <taxon>Geodermatophilales</taxon>
        <taxon>Geodermatophilaceae</taxon>
        <taxon>Trujillonella</taxon>
    </lineage>
</organism>
<keyword evidence="8" id="KW-0805">Transcription regulation</keyword>
<keyword evidence="4" id="KW-0963">Cytoplasm</keyword>
<dbReference type="Gene3D" id="1.10.10.10">
    <property type="entry name" value="Winged helix-like DNA-binding domain superfamily/Winged helix DNA-binding domain"/>
    <property type="match status" value="1"/>
</dbReference>
<dbReference type="InterPro" id="IPR043135">
    <property type="entry name" value="Fur_C"/>
</dbReference>
<keyword evidence="14" id="KW-1185">Reference proteome</keyword>
<name>A0A1H8UT98_9ACTN</name>
<comment type="similarity">
    <text evidence="2">Belongs to the Fur family.</text>
</comment>
<dbReference type="GO" id="GO:0003700">
    <property type="term" value="F:DNA-binding transcription factor activity"/>
    <property type="evidence" value="ECO:0007669"/>
    <property type="project" value="InterPro"/>
</dbReference>
<protein>
    <submittedName>
        <fullName evidence="13">Fur family transcriptional regulator, ferric uptake regulator</fullName>
    </submittedName>
</protein>
<dbReference type="Proteomes" id="UP000198960">
    <property type="component" value="Unassembled WGS sequence"/>
</dbReference>
<dbReference type="PANTHER" id="PTHR33202">
    <property type="entry name" value="ZINC UPTAKE REGULATION PROTEIN"/>
    <property type="match status" value="1"/>
</dbReference>
<accession>A0A1H8UT98</accession>
<evidence type="ECO:0000256" key="5">
    <source>
        <dbReference type="ARBA" id="ARBA00022491"/>
    </source>
</evidence>
<feature type="binding site" evidence="12">
    <location>
        <position position="78"/>
    </location>
    <ligand>
        <name>Fe cation</name>
        <dbReference type="ChEBI" id="CHEBI:24875"/>
    </ligand>
</feature>
<dbReference type="GO" id="GO:0045892">
    <property type="term" value="P:negative regulation of DNA-templated transcription"/>
    <property type="evidence" value="ECO:0007669"/>
    <property type="project" value="TreeGrafter"/>
</dbReference>
<dbReference type="STRING" id="673521.SAMN05660991_03079"/>
<evidence type="ECO:0000313" key="14">
    <source>
        <dbReference type="Proteomes" id="UP000198960"/>
    </source>
</evidence>
<dbReference type="AlphaFoldDB" id="A0A1H8UT98"/>
<evidence type="ECO:0000256" key="6">
    <source>
        <dbReference type="ARBA" id="ARBA00022723"/>
    </source>
</evidence>
<evidence type="ECO:0000256" key="12">
    <source>
        <dbReference type="PIRSR" id="PIRSR602481-2"/>
    </source>
</evidence>
<dbReference type="GO" id="GO:0005829">
    <property type="term" value="C:cytosol"/>
    <property type="evidence" value="ECO:0007669"/>
    <property type="project" value="TreeGrafter"/>
</dbReference>
<gene>
    <name evidence="13" type="ORF">SAMN05660991_03079</name>
</gene>
<comment type="cofactor">
    <cofactor evidence="12">
        <name>Mn(2+)</name>
        <dbReference type="ChEBI" id="CHEBI:29035"/>
    </cofactor>
    <cofactor evidence="12">
        <name>Fe(2+)</name>
        <dbReference type="ChEBI" id="CHEBI:29033"/>
    </cofactor>
    <text evidence="12">Binds 1 Mn(2+) or Fe(2+) ion per subunit.</text>
</comment>
<comment type="subunit">
    <text evidence="3">Homodimer.</text>
</comment>
<dbReference type="Pfam" id="PF01475">
    <property type="entry name" value="FUR"/>
    <property type="match status" value="1"/>
</dbReference>
<dbReference type="InterPro" id="IPR002481">
    <property type="entry name" value="FUR"/>
</dbReference>
<dbReference type="FunFam" id="1.10.10.10:FF:000459">
    <property type="entry name" value="Ferric uptake regulation protein"/>
    <property type="match status" value="1"/>
</dbReference>
<comment type="cofactor">
    <cofactor evidence="11">
        <name>Zn(2+)</name>
        <dbReference type="ChEBI" id="CHEBI:29105"/>
    </cofactor>
    <text evidence="11">Binds 1 zinc ion per subunit.</text>
</comment>
<feature type="binding site" evidence="11">
    <location>
        <position position="84"/>
    </location>
    <ligand>
        <name>Zn(2+)</name>
        <dbReference type="ChEBI" id="CHEBI:29105"/>
    </ligand>
</feature>
<feature type="binding site" evidence="12">
    <location>
        <position position="116"/>
    </location>
    <ligand>
        <name>Fe cation</name>
        <dbReference type="ChEBI" id="CHEBI:24875"/>
    </ligand>
</feature>
<dbReference type="Gene3D" id="3.30.1490.190">
    <property type="match status" value="1"/>
</dbReference>
<dbReference type="GO" id="GO:0008270">
    <property type="term" value="F:zinc ion binding"/>
    <property type="evidence" value="ECO:0007669"/>
    <property type="project" value="TreeGrafter"/>
</dbReference>
<reference evidence="14" key="1">
    <citation type="submission" date="2016-10" db="EMBL/GenBank/DDBJ databases">
        <authorList>
            <person name="Varghese N."/>
            <person name="Submissions S."/>
        </authorList>
    </citation>
    <scope>NUCLEOTIDE SEQUENCE [LARGE SCALE GENOMIC DNA]</scope>
    <source>
        <strain evidence="14">DSM 45413</strain>
    </source>
</reference>
<keyword evidence="5" id="KW-0678">Repressor</keyword>
<evidence type="ECO:0000256" key="1">
    <source>
        <dbReference type="ARBA" id="ARBA00004496"/>
    </source>
</evidence>
<comment type="subcellular location">
    <subcellularLocation>
        <location evidence="1">Cytoplasm</location>
    </subcellularLocation>
</comment>
<keyword evidence="6 11" id="KW-0479">Metal-binding</keyword>
<evidence type="ECO:0000256" key="8">
    <source>
        <dbReference type="ARBA" id="ARBA00023015"/>
    </source>
</evidence>
<sequence>MDGVTRPTPQRDAIRSLFEGLDGFHSAQDVYAKLRSTGGKVGLSTVYRAIQSLADDGELDSIRTDNGEALYRRCSSQHHHHLVCRSCGRTVEVAGPAVERWADEVAGEHGFADVSHTLEIFGTCADCRAVAR</sequence>
<dbReference type="InterPro" id="IPR036388">
    <property type="entry name" value="WH-like_DNA-bd_sf"/>
</dbReference>
<dbReference type="GO" id="GO:1900376">
    <property type="term" value="P:regulation of secondary metabolite biosynthetic process"/>
    <property type="evidence" value="ECO:0007669"/>
    <property type="project" value="TreeGrafter"/>
</dbReference>
<evidence type="ECO:0000256" key="2">
    <source>
        <dbReference type="ARBA" id="ARBA00007957"/>
    </source>
</evidence>
<dbReference type="PANTHER" id="PTHR33202:SF2">
    <property type="entry name" value="FERRIC UPTAKE REGULATION PROTEIN"/>
    <property type="match status" value="1"/>
</dbReference>
<dbReference type="SUPFAM" id="SSF46785">
    <property type="entry name" value="Winged helix' DNA-binding domain"/>
    <property type="match status" value="1"/>
</dbReference>
<evidence type="ECO:0000256" key="9">
    <source>
        <dbReference type="ARBA" id="ARBA00023125"/>
    </source>
</evidence>
<keyword evidence="7 11" id="KW-0862">Zinc</keyword>
<keyword evidence="9" id="KW-0238">DNA-binding</keyword>